<keyword evidence="7" id="KW-0865">Zymogen</keyword>
<feature type="binding site" evidence="11">
    <location>
        <position position="441"/>
    </location>
    <ligand>
        <name>Zn(2+)</name>
        <dbReference type="ChEBI" id="CHEBI:29105"/>
        <note>catalytic</note>
    </ligand>
</feature>
<dbReference type="OrthoDB" id="291007at2759"/>
<keyword evidence="6 11" id="KW-0482">Metalloprotease</keyword>
<dbReference type="Proteomes" id="UP000596742">
    <property type="component" value="Unassembled WGS sequence"/>
</dbReference>
<dbReference type="SMART" id="SM00235">
    <property type="entry name" value="ZnMc"/>
    <property type="match status" value="1"/>
</dbReference>
<dbReference type="Pfam" id="PF00041">
    <property type="entry name" value="fn3"/>
    <property type="match status" value="1"/>
</dbReference>
<dbReference type="InterPro" id="IPR036116">
    <property type="entry name" value="FN3_sf"/>
</dbReference>
<evidence type="ECO:0000256" key="8">
    <source>
        <dbReference type="ARBA" id="ARBA00023157"/>
    </source>
</evidence>
<dbReference type="EC" id="3.4.24.-" evidence="12"/>
<evidence type="ECO:0000313" key="17">
    <source>
        <dbReference type="Proteomes" id="UP000596742"/>
    </source>
</evidence>
<evidence type="ECO:0000256" key="10">
    <source>
        <dbReference type="PROSITE-ProRule" id="PRU00059"/>
    </source>
</evidence>
<keyword evidence="2 11" id="KW-0479">Metal-binding</keyword>
<dbReference type="InterPro" id="IPR001506">
    <property type="entry name" value="Peptidase_M12A"/>
</dbReference>
<dbReference type="PRINTS" id="PR00480">
    <property type="entry name" value="ASTACIN"/>
</dbReference>
<dbReference type="Pfam" id="PF00431">
    <property type="entry name" value="CUB"/>
    <property type="match status" value="2"/>
</dbReference>
<dbReference type="CDD" id="cd04280">
    <property type="entry name" value="ZnMc_astacin_like"/>
    <property type="match status" value="1"/>
</dbReference>
<evidence type="ECO:0000256" key="5">
    <source>
        <dbReference type="ARBA" id="ARBA00022833"/>
    </source>
</evidence>
<dbReference type="InterPro" id="IPR024079">
    <property type="entry name" value="MetalloPept_cat_dom_sf"/>
</dbReference>
<feature type="active site" evidence="11">
    <location>
        <position position="442"/>
    </location>
</feature>
<dbReference type="SMART" id="SM00060">
    <property type="entry name" value="FN3"/>
    <property type="match status" value="2"/>
</dbReference>
<feature type="domain" description="Fibronectin type-III" evidence="14">
    <location>
        <begin position="816"/>
        <end position="909"/>
    </location>
</feature>
<feature type="binding site" evidence="11">
    <location>
        <position position="445"/>
    </location>
    <ligand>
        <name>Zn(2+)</name>
        <dbReference type="ChEBI" id="CHEBI:29105"/>
        <note>catalytic</note>
    </ligand>
</feature>
<keyword evidence="3" id="KW-0732">Signal</keyword>
<dbReference type="Gene3D" id="2.60.40.10">
    <property type="entry name" value="Immunoglobulins"/>
    <property type="match status" value="2"/>
</dbReference>
<dbReference type="InterPro" id="IPR035914">
    <property type="entry name" value="Sperma_CUB_dom_sf"/>
</dbReference>
<dbReference type="GO" id="GO:0006508">
    <property type="term" value="P:proteolysis"/>
    <property type="evidence" value="ECO:0007669"/>
    <property type="project" value="UniProtKB-KW"/>
</dbReference>
<keyword evidence="9" id="KW-0325">Glycoprotein</keyword>
<dbReference type="CDD" id="cd00041">
    <property type="entry name" value="CUB"/>
    <property type="match status" value="2"/>
</dbReference>
<name>A0A8B6D833_MYTGA</name>
<keyword evidence="4 11" id="KW-0378">Hydrolase</keyword>
<evidence type="ECO:0000256" key="12">
    <source>
        <dbReference type="RuleBase" id="RU361183"/>
    </source>
</evidence>
<dbReference type="Gene3D" id="2.60.120.290">
    <property type="entry name" value="Spermadhesin, CUB domain"/>
    <property type="match status" value="2"/>
</dbReference>
<keyword evidence="1 11" id="KW-0645">Protease</keyword>
<dbReference type="FunFam" id="3.40.390.10:FF:000015">
    <property type="entry name" value="Meprin A subunit"/>
    <property type="match status" value="1"/>
</dbReference>
<keyword evidence="8 10" id="KW-1015">Disulfide bond</keyword>
<dbReference type="EMBL" id="UYJE01002997">
    <property type="protein sequence ID" value="VDI15624.1"/>
    <property type="molecule type" value="Genomic_DNA"/>
</dbReference>
<evidence type="ECO:0000256" key="7">
    <source>
        <dbReference type="ARBA" id="ARBA00023145"/>
    </source>
</evidence>
<dbReference type="PROSITE" id="PS01180">
    <property type="entry name" value="CUB"/>
    <property type="match status" value="2"/>
</dbReference>
<feature type="domain" description="Peptidase M12A" evidence="15">
    <location>
        <begin position="349"/>
        <end position="543"/>
    </location>
</feature>
<evidence type="ECO:0000256" key="6">
    <source>
        <dbReference type="ARBA" id="ARBA00023049"/>
    </source>
</evidence>
<proteinExistence type="predicted"/>
<evidence type="ECO:0000313" key="16">
    <source>
        <dbReference type="EMBL" id="VDI15624.1"/>
    </source>
</evidence>
<feature type="binding site" evidence="11">
    <location>
        <position position="451"/>
    </location>
    <ligand>
        <name>Zn(2+)</name>
        <dbReference type="ChEBI" id="CHEBI:29105"/>
        <note>catalytic</note>
    </ligand>
</feature>
<dbReference type="AlphaFoldDB" id="A0A8B6D833"/>
<comment type="caution">
    <text evidence="10">Lacks conserved residue(s) required for the propagation of feature annotation.</text>
</comment>
<dbReference type="InterPro" id="IPR034035">
    <property type="entry name" value="Astacin-like_dom"/>
</dbReference>
<dbReference type="PROSITE" id="PS51864">
    <property type="entry name" value="ASTACIN"/>
    <property type="match status" value="1"/>
</dbReference>
<dbReference type="SUPFAM" id="SSF55486">
    <property type="entry name" value="Metalloproteases ('zincins'), catalytic domain"/>
    <property type="match status" value="1"/>
</dbReference>
<dbReference type="PANTHER" id="PTHR10127">
    <property type="entry name" value="DISCOIDIN, CUB, EGF, LAMININ , AND ZINC METALLOPROTEASE DOMAIN CONTAINING"/>
    <property type="match status" value="1"/>
</dbReference>
<dbReference type="Gene3D" id="3.40.390.10">
    <property type="entry name" value="Collagenase (Catalytic Domain)"/>
    <property type="match status" value="1"/>
</dbReference>
<dbReference type="SUPFAM" id="SSF49265">
    <property type="entry name" value="Fibronectin type III"/>
    <property type="match status" value="2"/>
</dbReference>
<evidence type="ECO:0000256" key="9">
    <source>
        <dbReference type="ARBA" id="ARBA00023180"/>
    </source>
</evidence>
<evidence type="ECO:0000256" key="3">
    <source>
        <dbReference type="ARBA" id="ARBA00022729"/>
    </source>
</evidence>
<keyword evidence="17" id="KW-1185">Reference proteome</keyword>
<sequence>MLGYCVRHLNSEGFQRRRPHRGDITAVYEYGLEFDIRNLTLNIEERLVHALKLANLILYLQNSPLGSLMIGDFKDAHFIMVNNRIKLIDFDYMHNVEHPCLFLPNQPKTDCPFNISCTKLETNDSSSSTLTKPCDYNKGCKLGECRGYNVKYNIKRINQSFYRTLLKPELFPSEMQQSLSNLNTKLEGNAIDIEDLRRSVTKQEHGDTSEESLSAMDLIVDANTRYRQGLSARSRNSVLVQDIGKDWSARSRNSVLVQDIGKDWLARSRNIVLVQDIDKDWSARSRNSVLVQDIGEDWSARSRSSVLVQDIDKDWSARSRNKSGISDRLLGGDVLPKRLTYFNKIQKRNAVSLSLWEWKNHKIPYIIKESDFSASALSLIKDAIATFNRKVACISWTPRKNEPDFVRIRSGAGCVSSIGRDGGMQDLYLGSNCYYKGVVLHEMNHATGFYHEQSRPDRDKYVQVNWDNIQSDKRLDFKKETQYIDTLGAPYDYGSIMHYGKDTFSANGKPTLIPLFDPKGTMGQRTDLSLVDIWKINKLYKCTGIKPPIPIWMVGLSTLSIPGTTTTEQSLMSTTSAVSSTSSTAATTSNTNCLENLTVPKGLPGRPQQAQVFAFPSALRVSWEPPCTSVEVTGYNLVYWNSAGRKISITLPPTKLTHYIGTVLHKGQRYKISMAAITKIGMGPRTEQLSTYSACGNDVFLRGNETYDRIYSPHFSQGYYEPDVACHWTVSVPQGQRLKITFDSVNLGSGLCNYDFLKINGVNYCTPPSKYILSKTDTVTVIFYSTPGDGKKPGGFHLMAEVEARTIRKSIFPDNSPRNISVKTNIPGLFVVTWKPPEDRDQSTYEYRIKYRVYPEIDQQVVTLPSHRTFWPIRTQSHYGRRYEVELMTESNGKDGISKSVLIRTACGGNITVDGPGKITNLPSFGTYERDVICRWNFSGKDGKHLLFMITKLNLEPSSDCQNDFVAIGSAGRFCAQDQNGTTINTGENQMTVLFSSNMEDERTGFELQYNVIV</sequence>
<reference evidence="16" key="1">
    <citation type="submission" date="2018-11" db="EMBL/GenBank/DDBJ databases">
        <authorList>
            <person name="Alioto T."/>
            <person name="Alioto T."/>
        </authorList>
    </citation>
    <scope>NUCLEOTIDE SEQUENCE</scope>
</reference>
<evidence type="ECO:0000259" key="14">
    <source>
        <dbReference type="PROSITE" id="PS50853"/>
    </source>
</evidence>
<dbReference type="PANTHER" id="PTHR10127:SF780">
    <property type="entry name" value="METALLOENDOPEPTIDASE"/>
    <property type="match status" value="1"/>
</dbReference>
<evidence type="ECO:0000256" key="1">
    <source>
        <dbReference type="ARBA" id="ARBA00022670"/>
    </source>
</evidence>
<feature type="domain" description="Fibronectin type-III" evidence="14">
    <location>
        <begin position="603"/>
        <end position="696"/>
    </location>
</feature>
<accession>A0A8B6D833</accession>
<dbReference type="SUPFAM" id="SSF49854">
    <property type="entry name" value="Spermadhesin, CUB domain"/>
    <property type="match status" value="2"/>
</dbReference>
<feature type="domain" description="CUB" evidence="13">
    <location>
        <begin position="907"/>
        <end position="1013"/>
    </location>
</feature>
<feature type="disulfide bond" evidence="10">
    <location>
        <begin position="907"/>
        <end position="934"/>
    </location>
</feature>
<dbReference type="PROSITE" id="PS50853">
    <property type="entry name" value="FN3"/>
    <property type="match status" value="2"/>
</dbReference>
<dbReference type="CDD" id="cd00063">
    <property type="entry name" value="FN3"/>
    <property type="match status" value="2"/>
</dbReference>
<evidence type="ECO:0000256" key="4">
    <source>
        <dbReference type="ARBA" id="ARBA00022801"/>
    </source>
</evidence>
<comment type="cofactor">
    <cofactor evidence="11 12">
        <name>Zn(2+)</name>
        <dbReference type="ChEBI" id="CHEBI:29105"/>
    </cofactor>
    <text evidence="11 12">Binds 1 zinc ion per subunit.</text>
</comment>
<dbReference type="SMART" id="SM00042">
    <property type="entry name" value="CUB"/>
    <property type="match status" value="2"/>
</dbReference>
<feature type="domain" description="CUB" evidence="13">
    <location>
        <begin position="695"/>
        <end position="759"/>
    </location>
</feature>
<gene>
    <name evidence="16" type="ORF">MGAL_10B014870</name>
</gene>
<dbReference type="InterPro" id="IPR000859">
    <property type="entry name" value="CUB_dom"/>
</dbReference>
<protein>
    <recommendedName>
        <fullName evidence="12">Metalloendopeptidase</fullName>
        <ecNumber evidence="12">3.4.24.-</ecNumber>
    </recommendedName>
</protein>
<dbReference type="Pfam" id="PF01400">
    <property type="entry name" value="Astacin"/>
    <property type="match status" value="1"/>
</dbReference>
<evidence type="ECO:0000256" key="11">
    <source>
        <dbReference type="PROSITE-ProRule" id="PRU01211"/>
    </source>
</evidence>
<dbReference type="GO" id="GO:0008270">
    <property type="term" value="F:zinc ion binding"/>
    <property type="evidence" value="ECO:0007669"/>
    <property type="project" value="UniProtKB-UniRule"/>
</dbReference>
<dbReference type="InterPro" id="IPR003961">
    <property type="entry name" value="FN3_dom"/>
</dbReference>
<dbReference type="InterPro" id="IPR013783">
    <property type="entry name" value="Ig-like_fold"/>
</dbReference>
<dbReference type="InterPro" id="IPR006026">
    <property type="entry name" value="Peptidase_Metallo"/>
</dbReference>
<evidence type="ECO:0000259" key="15">
    <source>
        <dbReference type="PROSITE" id="PS51864"/>
    </source>
</evidence>
<organism evidence="16 17">
    <name type="scientific">Mytilus galloprovincialis</name>
    <name type="common">Mediterranean mussel</name>
    <dbReference type="NCBI Taxonomy" id="29158"/>
    <lineage>
        <taxon>Eukaryota</taxon>
        <taxon>Metazoa</taxon>
        <taxon>Spiralia</taxon>
        <taxon>Lophotrochozoa</taxon>
        <taxon>Mollusca</taxon>
        <taxon>Bivalvia</taxon>
        <taxon>Autobranchia</taxon>
        <taxon>Pteriomorphia</taxon>
        <taxon>Mytilida</taxon>
        <taxon>Mytiloidea</taxon>
        <taxon>Mytilidae</taxon>
        <taxon>Mytilinae</taxon>
        <taxon>Mytilus</taxon>
    </lineage>
</organism>
<evidence type="ECO:0000259" key="13">
    <source>
        <dbReference type="PROSITE" id="PS01180"/>
    </source>
</evidence>
<keyword evidence="5 11" id="KW-0862">Zinc</keyword>
<comment type="caution">
    <text evidence="16">The sequence shown here is derived from an EMBL/GenBank/DDBJ whole genome shotgun (WGS) entry which is preliminary data.</text>
</comment>
<dbReference type="GO" id="GO:0004222">
    <property type="term" value="F:metalloendopeptidase activity"/>
    <property type="evidence" value="ECO:0007669"/>
    <property type="project" value="UniProtKB-UniRule"/>
</dbReference>
<evidence type="ECO:0000256" key="2">
    <source>
        <dbReference type="ARBA" id="ARBA00022723"/>
    </source>
</evidence>